<dbReference type="Pfam" id="PF15906">
    <property type="entry name" value="zf-NOSIP"/>
    <property type="match status" value="1"/>
</dbReference>
<evidence type="ECO:0000256" key="2">
    <source>
        <dbReference type="ARBA" id="ARBA00008126"/>
    </source>
</evidence>
<reference evidence="5" key="1">
    <citation type="journal article" date="2011" name="PLoS Biol.">
        <title>Gene gain and loss during evolution of obligate parasitism in the white rust pathogen of Arabidopsis thaliana.</title>
        <authorList>
            <person name="Kemen E."/>
            <person name="Gardiner A."/>
            <person name="Schultz-Larsen T."/>
            <person name="Kemen A.C."/>
            <person name="Balmuth A.L."/>
            <person name="Robert-Seilaniantz A."/>
            <person name="Bailey K."/>
            <person name="Holub E."/>
            <person name="Studholme D.J."/>
            <person name="Maclean D."/>
            <person name="Jones J.D."/>
        </authorList>
    </citation>
    <scope>NUCLEOTIDE SEQUENCE</scope>
</reference>
<dbReference type="HOGENOM" id="CLU_053742_0_0_1"/>
<name>F0WHE0_9STRA</name>
<accession>F0WHE0</accession>
<gene>
    <name evidence="5" type="primary">AlNc14C100G6003</name>
    <name evidence="5" type="ORF">ALNC14_068020</name>
</gene>
<evidence type="ECO:0000259" key="4">
    <source>
        <dbReference type="Pfam" id="PF15906"/>
    </source>
</evidence>
<evidence type="ECO:0000313" key="5">
    <source>
        <dbReference type="EMBL" id="CCA20659.1"/>
    </source>
</evidence>
<dbReference type="InterPro" id="IPR013083">
    <property type="entry name" value="Znf_RING/FYVE/PHD"/>
</dbReference>
<reference evidence="5" key="2">
    <citation type="submission" date="2011-02" db="EMBL/GenBank/DDBJ databases">
        <authorList>
            <person name="MacLean D."/>
        </authorList>
    </citation>
    <scope>NUCLEOTIDE SEQUENCE</scope>
</reference>
<protein>
    <submittedName>
        <fullName evidence="5">Nitric oxide synthaseinteracting protein putative</fullName>
    </submittedName>
</protein>
<dbReference type="AlphaFoldDB" id="F0WHE0"/>
<dbReference type="GO" id="GO:0061630">
    <property type="term" value="F:ubiquitin protein ligase activity"/>
    <property type="evidence" value="ECO:0007669"/>
    <property type="project" value="InterPro"/>
</dbReference>
<comment type="similarity">
    <text evidence="2">Belongs to the NOSIP family.</text>
</comment>
<proteinExistence type="inferred from homology"/>
<feature type="domain" description="Nitric oxide synthase-interacting protein zinc-finger" evidence="4">
    <location>
        <begin position="36"/>
        <end position="108"/>
    </location>
</feature>
<comment type="subcellular location">
    <subcellularLocation>
        <location evidence="1">Nucleus</location>
    </subcellularLocation>
</comment>
<dbReference type="Gene3D" id="3.30.40.10">
    <property type="entry name" value="Zinc/RING finger domain, C3HC4 (zinc finger)"/>
    <property type="match status" value="1"/>
</dbReference>
<dbReference type="PANTHER" id="PTHR13063:SF10">
    <property type="entry name" value="NITRIC OXIDE SYNTHASE-INTERACTING PROTEIN"/>
    <property type="match status" value="1"/>
</dbReference>
<dbReference type="PANTHER" id="PTHR13063">
    <property type="entry name" value="ENOS INTERACTING PROTEIN"/>
    <property type="match status" value="1"/>
</dbReference>
<evidence type="ECO:0000256" key="1">
    <source>
        <dbReference type="ARBA" id="ARBA00004123"/>
    </source>
</evidence>
<dbReference type="EMBL" id="FR824145">
    <property type="protein sequence ID" value="CCA20659.1"/>
    <property type="molecule type" value="Genomic_DNA"/>
</dbReference>
<sequence>MNIVIRQTTACLELESLSFYWYLFCRARSTSFMTRHSKNATATTHFTYFEKQRAGHGTLKRRFGKDSQLNFGACSLCLSSTTDKDSLLSPSGFLYCKECIYSNLLAQKQAIQQQKLEYERFCETEEQNAEKSRLEKEKKVVENMITSTPSHVESSSGGKEKAIRKLKEKVDQTLEEDRREAMKKTSYWIPDCTPDSKVTISKPDTATRDPMNPKEVLKLKHLMPAKLEWTSNPSSSSDKHVVCAVTKKAITHQQAVLLRSSGIVILETCLKDTVLPSMTCPITGIKLYKKDIIYLQCGGTGFSAHSTVEAKKYRSTIT</sequence>
<dbReference type="InterPro" id="IPR016818">
    <property type="entry name" value="NOSIP"/>
</dbReference>
<organism evidence="5">
    <name type="scientific">Albugo laibachii Nc14</name>
    <dbReference type="NCBI Taxonomy" id="890382"/>
    <lineage>
        <taxon>Eukaryota</taxon>
        <taxon>Sar</taxon>
        <taxon>Stramenopiles</taxon>
        <taxon>Oomycota</taxon>
        <taxon>Peronosporomycetes</taxon>
        <taxon>Albuginales</taxon>
        <taxon>Albuginaceae</taxon>
        <taxon>Albugo</taxon>
    </lineage>
</organism>
<keyword evidence="3" id="KW-0539">Nucleus</keyword>
<dbReference type="GO" id="GO:0005634">
    <property type="term" value="C:nucleus"/>
    <property type="evidence" value="ECO:0007669"/>
    <property type="project" value="UniProtKB-SubCell"/>
</dbReference>
<dbReference type="InterPro" id="IPR031790">
    <property type="entry name" value="Znf-NOSIP"/>
</dbReference>
<evidence type="ECO:0000256" key="3">
    <source>
        <dbReference type="ARBA" id="ARBA00023242"/>
    </source>
</evidence>